<dbReference type="GeneID" id="19161174"/>
<dbReference type="HOGENOM" id="CLU_035633_1_0_1"/>
<organism evidence="2 3">
    <name type="scientific">Capronia coronata CBS 617.96</name>
    <dbReference type="NCBI Taxonomy" id="1182541"/>
    <lineage>
        <taxon>Eukaryota</taxon>
        <taxon>Fungi</taxon>
        <taxon>Dikarya</taxon>
        <taxon>Ascomycota</taxon>
        <taxon>Pezizomycotina</taxon>
        <taxon>Eurotiomycetes</taxon>
        <taxon>Chaetothyriomycetidae</taxon>
        <taxon>Chaetothyriales</taxon>
        <taxon>Herpotrichiellaceae</taxon>
        <taxon>Capronia</taxon>
    </lineage>
</organism>
<keyword evidence="1" id="KW-0812">Transmembrane</keyword>
<keyword evidence="1" id="KW-0472">Membrane</keyword>
<evidence type="ECO:0000256" key="1">
    <source>
        <dbReference type="SAM" id="Phobius"/>
    </source>
</evidence>
<protein>
    <submittedName>
        <fullName evidence="2">Uncharacterized protein</fullName>
    </submittedName>
</protein>
<dbReference type="eggNOG" id="ENOG502RZ72">
    <property type="taxonomic scope" value="Eukaryota"/>
</dbReference>
<evidence type="ECO:0000313" key="3">
    <source>
        <dbReference type="Proteomes" id="UP000019484"/>
    </source>
</evidence>
<reference evidence="2 3" key="1">
    <citation type="submission" date="2013-03" db="EMBL/GenBank/DDBJ databases">
        <title>The Genome Sequence of Capronia coronata CBS 617.96.</title>
        <authorList>
            <consortium name="The Broad Institute Genomics Platform"/>
            <person name="Cuomo C."/>
            <person name="de Hoog S."/>
            <person name="Gorbushina A."/>
            <person name="Walker B."/>
            <person name="Young S.K."/>
            <person name="Zeng Q."/>
            <person name="Gargeya S."/>
            <person name="Fitzgerald M."/>
            <person name="Haas B."/>
            <person name="Abouelleil A."/>
            <person name="Allen A.W."/>
            <person name="Alvarado L."/>
            <person name="Arachchi H.M."/>
            <person name="Berlin A.M."/>
            <person name="Chapman S.B."/>
            <person name="Gainer-Dewar J."/>
            <person name="Goldberg J."/>
            <person name="Griggs A."/>
            <person name="Gujja S."/>
            <person name="Hansen M."/>
            <person name="Howarth C."/>
            <person name="Imamovic A."/>
            <person name="Ireland A."/>
            <person name="Larimer J."/>
            <person name="McCowan C."/>
            <person name="Murphy C."/>
            <person name="Pearson M."/>
            <person name="Poon T.W."/>
            <person name="Priest M."/>
            <person name="Roberts A."/>
            <person name="Saif S."/>
            <person name="Shea T."/>
            <person name="Sisk P."/>
            <person name="Sykes S."/>
            <person name="Wortman J."/>
            <person name="Nusbaum C."/>
            <person name="Birren B."/>
        </authorList>
    </citation>
    <scope>NUCLEOTIDE SEQUENCE [LARGE SCALE GENOMIC DNA]</scope>
    <source>
        <strain evidence="2 3">CBS 617.96</strain>
    </source>
</reference>
<sequence>MATLVPRQAGFVCRSCQRVLALNPSRRHFISLATITPKQDVAAKSRKHASLLPRTRKAALTGAAIAERASQPQPTPTPDRIEIPPELSLQTFNPAAGLKKLKDDISRLTSQDVAAPAEEVMAIILGCYQFANCIVFGTSNGPHDVTERPGEDLSQAVLRDLAEDKDASKDGPVFIPDREMSAPFRQNAADTIAELAYTLLRDPKVYISQEILAVYVRIQCLLGKPEYLPEIFHLYAHKKIPNPKTKPVTYSDPWPKVPKYAIPLDLAEAALESAILKKNLALALAIIDTTVATPAFRANRVLRRASLPGLFVAGTPVAAYAGASWVSQWQNTMDVDMAKYTAIAAATAYIGTLTTIGFVAITTSNDQMVRVVWRPGTGLSDRWIREDERAFFDRLALAWGFQEKHRWGEEEGEDWQRLRDECGMRDMILDKTDLMEGMQ</sequence>
<accession>W9XZH5</accession>
<dbReference type="AlphaFoldDB" id="W9XZH5"/>
<dbReference type="EMBL" id="AMWN01000005">
    <property type="protein sequence ID" value="EXJ85937.1"/>
    <property type="molecule type" value="Genomic_DNA"/>
</dbReference>
<keyword evidence="1" id="KW-1133">Transmembrane helix</keyword>
<gene>
    <name evidence="2" type="ORF">A1O1_06306</name>
</gene>
<name>W9XZH5_9EURO</name>
<dbReference type="RefSeq" id="XP_007725375.1">
    <property type="nucleotide sequence ID" value="XM_007727185.1"/>
</dbReference>
<dbReference type="Proteomes" id="UP000019484">
    <property type="component" value="Unassembled WGS sequence"/>
</dbReference>
<feature type="transmembrane region" description="Helical" evidence="1">
    <location>
        <begin position="340"/>
        <end position="361"/>
    </location>
</feature>
<evidence type="ECO:0000313" key="2">
    <source>
        <dbReference type="EMBL" id="EXJ85937.1"/>
    </source>
</evidence>
<proteinExistence type="predicted"/>
<keyword evidence="3" id="KW-1185">Reference proteome</keyword>
<dbReference type="OrthoDB" id="5360701at2759"/>
<feature type="transmembrane region" description="Helical" evidence="1">
    <location>
        <begin position="307"/>
        <end position="328"/>
    </location>
</feature>
<comment type="caution">
    <text evidence="2">The sequence shown here is derived from an EMBL/GenBank/DDBJ whole genome shotgun (WGS) entry which is preliminary data.</text>
</comment>